<evidence type="ECO:0000256" key="12">
    <source>
        <dbReference type="PROSITE-ProRule" id="PRU10141"/>
    </source>
</evidence>
<keyword evidence="8 12" id="KW-0067">ATP-binding</keyword>
<dbReference type="EC" id="2.7.11.1" evidence="1"/>
<comment type="catalytic activity">
    <reaction evidence="10">
        <text>L-seryl-[protein] + ATP = O-phospho-L-seryl-[protein] + ADP + H(+)</text>
        <dbReference type="Rhea" id="RHEA:17989"/>
        <dbReference type="Rhea" id="RHEA-COMP:9863"/>
        <dbReference type="Rhea" id="RHEA-COMP:11604"/>
        <dbReference type="ChEBI" id="CHEBI:15378"/>
        <dbReference type="ChEBI" id="CHEBI:29999"/>
        <dbReference type="ChEBI" id="CHEBI:30616"/>
        <dbReference type="ChEBI" id="CHEBI:83421"/>
        <dbReference type="ChEBI" id="CHEBI:456216"/>
        <dbReference type="EC" id="2.7.11.1"/>
    </reaction>
</comment>
<dbReference type="PROSITE" id="PS00108">
    <property type="entry name" value="PROTEIN_KINASE_ST"/>
    <property type="match status" value="1"/>
</dbReference>
<evidence type="ECO:0000313" key="18">
    <source>
        <dbReference type="EMBL" id="PRP86726.1"/>
    </source>
</evidence>
<keyword evidence="7" id="KW-0418">Kinase</keyword>
<dbReference type="InterPro" id="IPR036871">
    <property type="entry name" value="PX_dom_sf"/>
</dbReference>
<dbReference type="FunFam" id="1.10.510.10:FF:000024">
    <property type="entry name" value="Probable serine/threonine-protein kinase cot-1"/>
    <property type="match status" value="1"/>
</dbReference>
<dbReference type="InterPro" id="IPR050236">
    <property type="entry name" value="Ser_Thr_kinase_AGC"/>
</dbReference>
<dbReference type="InterPro" id="IPR008271">
    <property type="entry name" value="Ser/Thr_kinase_AS"/>
</dbReference>
<dbReference type="PANTHER" id="PTHR24356:SF1">
    <property type="entry name" value="SERINE_THREONINE-PROTEIN KINASE GREATWALL"/>
    <property type="match status" value="1"/>
</dbReference>
<dbReference type="PROSITE" id="PS50011">
    <property type="entry name" value="PROTEIN_KINASE_DOM"/>
    <property type="match status" value="1"/>
</dbReference>
<keyword evidence="6 12" id="KW-0547">Nucleotide-binding</keyword>
<evidence type="ECO:0000259" key="14">
    <source>
        <dbReference type="PROSITE" id="PS50002"/>
    </source>
</evidence>
<feature type="domain" description="Protein kinase" evidence="15">
    <location>
        <begin position="547"/>
        <end position="1021"/>
    </location>
</feature>
<organism evidence="18 19">
    <name type="scientific">Planoprotostelium fungivorum</name>
    <dbReference type="NCBI Taxonomy" id="1890364"/>
    <lineage>
        <taxon>Eukaryota</taxon>
        <taxon>Amoebozoa</taxon>
        <taxon>Evosea</taxon>
        <taxon>Variosea</taxon>
        <taxon>Cavosteliida</taxon>
        <taxon>Cavosteliaceae</taxon>
        <taxon>Planoprotostelium</taxon>
    </lineage>
</organism>
<feature type="binding site" evidence="12">
    <location>
        <position position="576"/>
    </location>
    <ligand>
        <name>ATP</name>
        <dbReference type="ChEBI" id="CHEBI:30616"/>
    </ligand>
</feature>
<dbReference type="PANTHER" id="PTHR24356">
    <property type="entry name" value="SERINE/THREONINE-PROTEIN KINASE"/>
    <property type="match status" value="1"/>
</dbReference>
<dbReference type="CDD" id="cd00174">
    <property type="entry name" value="SH3"/>
    <property type="match status" value="1"/>
</dbReference>
<dbReference type="GO" id="GO:0005524">
    <property type="term" value="F:ATP binding"/>
    <property type="evidence" value="ECO:0007669"/>
    <property type="project" value="UniProtKB-UniRule"/>
</dbReference>
<dbReference type="GO" id="GO:0035556">
    <property type="term" value="P:intracellular signal transduction"/>
    <property type="evidence" value="ECO:0007669"/>
    <property type="project" value="TreeGrafter"/>
</dbReference>
<evidence type="ECO:0000256" key="11">
    <source>
        <dbReference type="PROSITE-ProRule" id="PRU00192"/>
    </source>
</evidence>
<dbReference type="Pfam" id="PF00787">
    <property type="entry name" value="PX"/>
    <property type="match status" value="1"/>
</dbReference>
<dbReference type="OrthoDB" id="162894at2759"/>
<dbReference type="Gene3D" id="2.30.30.40">
    <property type="entry name" value="SH3 Domains"/>
    <property type="match status" value="1"/>
</dbReference>
<gene>
    <name evidence="18" type="ORF">PROFUN_02875</name>
</gene>
<reference evidence="18 19" key="1">
    <citation type="journal article" date="2018" name="Genome Biol. Evol.">
        <title>Multiple Roots of Fruiting Body Formation in Amoebozoa.</title>
        <authorList>
            <person name="Hillmann F."/>
            <person name="Forbes G."/>
            <person name="Novohradska S."/>
            <person name="Ferling I."/>
            <person name="Riege K."/>
            <person name="Groth M."/>
            <person name="Westermann M."/>
            <person name="Marz M."/>
            <person name="Spaller T."/>
            <person name="Winckler T."/>
            <person name="Schaap P."/>
            <person name="Glockner G."/>
        </authorList>
    </citation>
    <scope>NUCLEOTIDE SEQUENCE [LARGE SCALE GENOMIC DNA]</scope>
    <source>
        <strain evidence="18 19">Jena</strain>
    </source>
</reference>
<evidence type="ECO:0000256" key="9">
    <source>
        <dbReference type="ARBA" id="ARBA00047899"/>
    </source>
</evidence>
<dbReference type="SUPFAM" id="SSF56112">
    <property type="entry name" value="Protein kinase-like (PK-like)"/>
    <property type="match status" value="1"/>
</dbReference>
<evidence type="ECO:0000256" key="5">
    <source>
        <dbReference type="ARBA" id="ARBA00022679"/>
    </source>
</evidence>
<keyword evidence="3" id="KW-0723">Serine/threonine-protein kinase</keyword>
<dbReference type="SMART" id="SM00220">
    <property type="entry name" value="S_TKc"/>
    <property type="match status" value="1"/>
</dbReference>
<dbReference type="InterPro" id="IPR000719">
    <property type="entry name" value="Prot_kinase_dom"/>
</dbReference>
<dbReference type="SUPFAM" id="SSF64268">
    <property type="entry name" value="PX domain"/>
    <property type="match status" value="1"/>
</dbReference>
<sequence>MTLYLSVDFIFNKKNRGGDKVYLTAYLLYRERSHSFRNDPELSFNRNTPARPSLRTFKREGTYISFRTSCCQVRLLPLQRRADSSSSKDWKPDQGRTIGRIVTYRGDHCVIYRWSFALSGNQPEAKERPEDVTYSIRVDDGEEMWNVERTYGAFKLLHFQIIAEFPNVLLSLPASIAANADTPEEREMRRIELSKYLEEVLSHRDVADTKYVQQFMTEGAVSKFPAYLLSSDTVKLRSKGNNRRRNVLYWVDGMKLEATADYQAKHPDEVDLSNFYRPHSSSQLSFSRGDIITFLGDKDEMGERIRGQLDNLNSGWVPASCVDVSARPLSPITVRPRTGSTSSPAPGRDRATAIFSAPNSPGIHHRDGNIVSNLKQKFEPTRNKSDPTQKDHSPPPTLSPPSISYTSPGDNILPPTKIFSRFSLGRNGRPRSGSSEYRDREFMPFMTTFTSDLDAINKILEAKEEISLPSPNDVTRQQVSNCKRFFKEYYQTMGLEIIQRKERQQEFERELSTVADEAKRKSMTEAYRRKETNILRNKRAKQSLEDFEVIDMIGRGGFGRVFLCRIKATGALVALKKIKKSVILERNKLESLLTEREVLTLLNRSESPWLIKLVCSFQDDLHFYFAMEFASGGNLKNLLETRMLTEIEAKFYICEMIAAVNTLHKLGFVHRDLKPDNFLFDSTGHVKLADFGLSKGGILKRMDITGKDQVKLRSVRIYLRDGTFRTLALQEMPTTGYAPVSFDSELTPSPYVDNVVHTMVKKLDIPQRDSDTWQLYEVKPSGEHRCMDPDEVIFNVPGMNLNPTSPGMNVFSIHEVKGAERHYFLFKETSTKEPRRNNHNMSPNLAAINKAAAMRSKRVSVMYAAHKVQLDTTNYKRQSVRLDINEMNKRREAARASARKEAMYSFVGSPYYMAPEIITRNGYDELVDWWSLGCILYEMIIGFPPFMGDTPHEVFDCIVDHENELQFPDEQEALDEDGAPIEVDLDISMSCKDLIRSLLSSAHKRIGMNEGFDEIKGHPFFDQVEWTSLRSKTPPFQPELSGPEDTSYFRIDENEKLDTIICAPARQGDASQAKSPTRAIADEERAPRRVASMDLLVGFSFISNNLKKGRELKVRRKTDTFNRKARCRL</sequence>
<dbReference type="Gene3D" id="1.10.510.10">
    <property type="entry name" value="Transferase(Phosphotransferase) domain 1"/>
    <property type="match status" value="2"/>
</dbReference>
<dbReference type="Proteomes" id="UP000241769">
    <property type="component" value="Unassembled WGS sequence"/>
</dbReference>
<evidence type="ECO:0000256" key="13">
    <source>
        <dbReference type="SAM" id="MobiDB-lite"/>
    </source>
</evidence>
<keyword evidence="2 11" id="KW-0728">SH3 domain</keyword>
<dbReference type="SUPFAM" id="SSF50044">
    <property type="entry name" value="SH3-domain"/>
    <property type="match status" value="1"/>
</dbReference>
<feature type="domain" description="SH3" evidence="14">
    <location>
        <begin position="251"/>
        <end position="327"/>
    </location>
</feature>
<keyword evidence="4" id="KW-0597">Phosphoprotein</keyword>
<feature type="domain" description="AGC-kinase C-terminal" evidence="17">
    <location>
        <begin position="1022"/>
        <end position="1111"/>
    </location>
</feature>
<protein>
    <recommendedName>
        <fullName evidence="1">non-specific serine/threonine protein kinase</fullName>
        <ecNumber evidence="1">2.7.11.1</ecNumber>
    </recommendedName>
</protein>
<dbReference type="PROSITE" id="PS50002">
    <property type="entry name" value="SH3"/>
    <property type="match status" value="1"/>
</dbReference>
<feature type="domain" description="PX" evidence="16">
    <location>
        <begin position="112"/>
        <end position="223"/>
    </location>
</feature>
<evidence type="ECO:0000313" key="19">
    <source>
        <dbReference type="Proteomes" id="UP000241769"/>
    </source>
</evidence>
<keyword evidence="19" id="KW-1185">Reference proteome</keyword>
<dbReference type="EMBL" id="MDYQ01000027">
    <property type="protein sequence ID" value="PRP86726.1"/>
    <property type="molecule type" value="Genomic_DNA"/>
</dbReference>
<evidence type="ECO:0000256" key="6">
    <source>
        <dbReference type="ARBA" id="ARBA00022741"/>
    </source>
</evidence>
<dbReference type="GO" id="GO:0035091">
    <property type="term" value="F:phosphatidylinositol binding"/>
    <property type="evidence" value="ECO:0007669"/>
    <property type="project" value="InterPro"/>
</dbReference>
<feature type="compositionally biased region" description="Basic and acidic residues" evidence="13">
    <location>
        <begin position="376"/>
        <end position="393"/>
    </location>
</feature>
<keyword evidence="5" id="KW-0808">Transferase</keyword>
<evidence type="ECO:0000256" key="3">
    <source>
        <dbReference type="ARBA" id="ARBA00022527"/>
    </source>
</evidence>
<accession>A0A2P6NRZ6</accession>
<dbReference type="STRING" id="1890364.A0A2P6NRZ6"/>
<evidence type="ECO:0000256" key="2">
    <source>
        <dbReference type="ARBA" id="ARBA00022443"/>
    </source>
</evidence>
<dbReference type="GO" id="GO:0007010">
    <property type="term" value="P:cytoskeleton organization"/>
    <property type="evidence" value="ECO:0007669"/>
    <property type="project" value="UniProtKB-ARBA"/>
</dbReference>
<dbReference type="PROSITE" id="PS51285">
    <property type="entry name" value="AGC_KINASE_CTER"/>
    <property type="match status" value="1"/>
</dbReference>
<dbReference type="InterPro" id="IPR000961">
    <property type="entry name" value="AGC-kinase_C"/>
</dbReference>
<dbReference type="InterPro" id="IPR001683">
    <property type="entry name" value="PX_dom"/>
</dbReference>
<feature type="region of interest" description="Disordered" evidence="13">
    <location>
        <begin position="331"/>
        <end position="439"/>
    </location>
</feature>
<dbReference type="PROSITE" id="PS50195">
    <property type="entry name" value="PX"/>
    <property type="match status" value="1"/>
</dbReference>
<proteinExistence type="predicted"/>
<comment type="catalytic activity">
    <reaction evidence="9">
        <text>L-threonyl-[protein] + ATP = O-phospho-L-threonyl-[protein] + ADP + H(+)</text>
        <dbReference type="Rhea" id="RHEA:46608"/>
        <dbReference type="Rhea" id="RHEA-COMP:11060"/>
        <dbReference type="Rhea" id="RHEA-COMP:11605"/>
        <dbReference type="ChEBI" id="CHEBI:15378"/>
        <dbReference type="ChEBI" id="CHEBI:30013"/>
        <dbReference type="ChEBI" id="CHEBI:30616"/>
        <dbReference type="ChEBI" id="CHEBI:61977"/>
        <dbReference type="ChEBI" id="CHEBI:456216"/>
        <dbReference type="EC" id="2.7.11.1"/>
    </reaction>
</comment>
<dbReference type="InterPro" id="IPR001452">
    <property type="entry name" value="SH3_domain"/>
</dbReference>
<dbReference type="CDD" id="cd06093">
    <property type="entry name" value="PX_domain"/>
    <property type="match status" value="1"/>
</dbReference>
<dbReference type="PROSITE" id="PS00107">
    <property type="entry name" value="PROTEIN_KINASE_ATP"/>
    <property type="match status" value="1"/>
</dbReference>
<dbReference type="GO" id="GO:0004674">
    <property type="term" value="F:protein serine/threonine kinase activity"/>
    <property type="evidence" value="ECO:0007669"/>
    <property type="project" value="UniProtKB-KW"/>
</dbReference>
<dbReference type="Gene3D" id="3.30.1520.10">
    <property type="entry name" value="Phox-like domain"/>
    <property type="match status" value="1"/>
</dbReference>
<evidence type="ECO:0000256" key="4">
    <source>
        <dbReference type="ARBA" id="ARBA00022553"/>
    </source>
</evidence>
<dbReference type="AlphaFoldDB" id="A0A2P6NRZ6"/>
<evidence type="ECO:0000256" key="10">
    <source>
        <dbReference type="ARBA" id="ARBA00048679"/>
    </source>
</evidence>
<evidence type="ECO:0000256" key="7">
    <source>
        <dbReference type="ARBA" id="ARBA00022777"/>
    </source>
</evidence>
<comment type="caution">
    <text evidence="18">The sequence shown here is derived from an EMBL/GenBank/DDBJ whole genome shotgun (WGS) entry which is preliminary data.</text>
</comment>
<dbReference type="InterPro" id="IPR017441">
    <property type="entry name" value="Protein_kinase_ATP_BS"/>
</dbReference>
<dbReference type="InParanoid" id="A0A2P6NRZ6"/>
<evidence type="ECO:0000256" key="1">
    <source>
        <dbReference type="ARBA" id="ARBA00012513"/>
    </source>
</evidence>
<evidence type="ECO:0000256" key="8">
    <source>
        <dbReference type="ARBA" id="ARBA00022840"/>
    </source>
</evidence>
<dbReference type="Pfam" id="PF00069">
    <property type="entry name" value="Pkinase"/>
    <property type="match status" value="2"/>
</dbReference>
<evidence type="ECO:0000259" key="17">
    <source>
        <dbReference type="PROSITE" id="PS51285"/>
    </source>
</evidence>
<name>A0A2P6NRZ6_9EUKA</name>
<dbReference type="InterPro" id="IPR036028">
    <property type="entry name" value="SH3-like_dom_sf"/>
</dbReference>
<dbReference type="SMART" id="SM00312">
    <property type="entry name" value="PX"/>
    <property type="match status" value="1"/>
</dbReference>
<dbReference type="Gene3D" id="3.30.200.20">
    <property type="entry name" value="Phosphorylase Kinase, domain 1"/>
    <property type="match status" value="2"/>
</dbReference>
<dbReference type="InterPro" id="IPR011009">
    <property type="entry name" value="Kinase-like_dom_sf"/>
</dbReference>
<evidence type="ECO:0000259" key="15">
    <source>
        <dbReference type="PROSITE" id="PS50011"/>
    </source>
</evidence>
<evidence type="ECO:0000259" key="16">
    <source>
        <dbReference type="PROSITE" id="PS50195"/>
    </source>
</evidence>